<dbReference type="InterPro" id="IPR058790">
    <property type="entry name" value="BSH_CusB"/>
</dbReference>
<accession>A0ABU9KWG4</accession>
<proteinExistence type="inferred from homology"/>
<dbReference type="NCBIfam" id="TIGR01730">
    <property type="entry name" value="RND_mfp"/>
    <property type="match status" value="1"/>
</dbReference>
<feature type="domain" description="CusB-like barrel-sandwich hybrid" evidence="3">
    <location>
        <begin position="66"/>
        <end position="204"/>
    </location>
</feature>
<protein>
    <submittedName>
        <fullName evidence="4">Efflux RND transporter periplasmic adaptor subunit</fullName>
    </submittedName>
</protein>
<organism evidence="4 5">
    <name type="scientific">Lutimonas vermicola</name>
    <dbReference type="NCBI Taxonomy" id="414288"/>
    <lineage>
        <taxon>Bacteria</taxon>
        <taxon>Pseudomonadati</taxon>
        <taxon>Bacteroidota</taxon>
        <taxon>Flavobacteriia</taxon>
        <taxon>Flavobacteriales</taxon>
        <taxon>Flavobacteriaceae</taxon>
        <taxon>Lutimonas</taxon>
    </lineage>
</organism>
<dbReference type="Pfam" id="PF25919">
    <property type="entry name" value="BSH_CusB"/>
    <property type="match status" value="1"/>
</dbReference>
<keyword evidence="2" id="KW-0732">Signal</keyword>
<evidence type="ECO:0000313" key="5">
    <source>
        <dbReference type="Proteomes" id="UP001474120"/>
    </source>
</evidence>
<gene>
    <name evidence="4" type="ORF">AABB81_01420</name>
</gene>
<dbReference type="Gene3D" id="2.40.420.20">
    <property type="match status" value="1"/>
</dbReference>
<feature type="signal peptide" evidence="2">
    <location>
        <begin position="1"/>
        <end position="22"/>
    </location>
</feature>
<name>A0ABU9KWG4_9FLAO</name>
<dbReference type="SUPFAM" id="SSF111369">
    <property type="entry name" value="HlyD-like secretion proteins"/>
    <property type="match status" value="1"/>
</dbReference>
<comment type="caution">
    <text evidence="4">The sequence shown here is derived from an EMBL/GenBank/DDBJ whole genome shotgun (WGS) entry which is preliminary data.</text>
</comment>
<dbReference type="RefSeq" id="WP_342158099.1">
    <property type="nucleotide sequence ID" value="NZ_JBCDNA010000001.1"/>
</dbReference>
<dbReference type="PANTHER" id="PTHR30469:SF15">
    <property type="entry name" value="HLYD FAMILY OF SECRETION PROTEINS"/>
    <property type="match status" value="1"/>
</dbReference>
<evidence type="ECO:0000259" key="3">
    <source>
        <dbReference type="Pfam" id="PF25919"/>
    </source>
</evidence>
<dbReference type="InterPro" id="IPR006143">
    <property type="entry name" value="RND_pump_MFP"/>
</dbReference>
<dbReference type="Gene3D" id="2.40.30.170">
    <property type="match status" value="1"/>
</dbReference>
<dbReference type="Proteomes" id="UP001474120">
    <property type="component" value="Unassembled WGS sequence"/>
</dbReference>
<dbReference type="PANTHER" id="PTHR30469">
    <property type="entry name" value="MULTIDRUG RESISTANCE PROTEIN MDTA"/>
    <property type="match status" value="1"/>
</dbReference>
<evidence type="ECO:0000313" key="4">
    <source>
        <dbReference type="EMBL" id="MEL4454537.1"/>
    </source>
</evidence>
<dbReference type="Gene3D" id="1.10.287.470">
    <property type="entry name" value="Helix hairpin bin"/>
    <property type="match status" value="1"/>
</dbReference>
<evidence type="ECO:0000256" key="2">
    <source>
        <dbReference type="SAM" id="SignalP"/>
    </source>
</evidence>
<dbReference type="Gene3D" id="2.40.50.100">
    <property type="match status" value="1"/>
</dbReference>
<reference evidence="4 5" key="1">
    <citation type="submission" date="2024-04" db="EMBL/GenBank/DDBJ databases">
        <title>whole genome sequencing of Lutimonas vermicola strain IMCC1616.</title>
        <authorList>
            <person name="Bae S.S."/>
        </authorList>
    </citation>
    <scope>NUCLEOTIDE SEQUENCE [LARGE SCALE GENOMIC DNA]</scope>
    <source>
        <strain evidence="4 5">IMCC1616</strain>
    </source>
</reference>
<evidence type="ECO:0000256" key="1">
    <source>
        <dbReference type="ARBA" id="ARBA00009477"/>
    </source>
</evidence>
<comment type="similarity">
    <text evidence="1">Belongs to the membrane fusion protein (MFP) (TC 8.A.1) family.</text>
</comment>
<dbReference type="PROSITE" id="PS51257">
    <property type="entry name" value="PROKAR_LIPOPROTEIN"/>
    <property type="match status" value="1"/>
</dbReference>
<sequence length="362" mass="39774">MKLNYKTIKLLSLFLMASATLASCSDSKNSTTTAVEVVDVKVEKSIVPESNGYFNTSGQIEADQFANISTRMMGYVSKVYVKVGQNVRKGQALIDINNADMEAKKAQAQAGISQAEARFLTADKNLKRYQTLFEQKSASQKEFDDVNTQYSIAKAQLESARQVRKEVEAILSYTNIRAPFSGVITSKSVKVGDMANPGQHLLSIEAPNNFVAIAMVPEMNIPYVRQNDSVKVYVKSNEKTLYGTVSEISTSSQNSGGQYLVKIKLEIPEDVRLYSGMFISAVFPSSQNQTTQVLIPKSALIRKGDLQGIYTVSSSNTAILRWLKLGRSVGDHIEVLSGLSEGEQYIVSAESKLYNGVKLNIK</sequence>
<feature type="chain" id="PRO_5047260771" evidence="2">
    <location>
        <begin position="23"/>
        <end position="362"/>
    </location>
</feature>
<dbReference type="EMBL" id="JBCDNA010000001">
    <property type="protein sequence ID" value="MEL4454537.1"/>
    <property type="molecule type" value="Genomic_DNA"/>
</dbReference>
<keyword evidence="5" id="KW-1185">Reference proteome</keyword>